<dbReference type="RefSeq" id="WP_231938773.1">
    <property type="nucleotide sequence ID" value="NZ_LT629739.1"/>
</dbReference>
<keyword evidence="3 5" id="KW-0378">Hydrolase</keyword>
<comment type="similarity">
    <text evidence="1 5">Belongs to the metallo-dependent hydrolases superfamily. NagA family.</text>
</comment>
<dbReference type="Pfam" id="PF01979">
    <property type="entry name" value="Amidohydro_1"/>
    <property type="match status" value="1"/>
</dbReference>
<keyword evidence="11" id="KW-1185">Reference proteome</keyword>
<keyword evidence="2 8" id="KW-0479">Metal-binding</keyword>
<protein>
    <submittedName>
        <fullName evidence="10">N-acetylglucosamine 6-phosphate deacetylase</fullName>
    </submittedName>
</protein>
<dbReference type="GO" id="GO:0046872">
    <property type="term" value="F:metal ion binding"/>
    <property type="evidence" value="ECO:0007669"/>
    <property type="project" value="UniProtKB-KW"/>
</dbReference>
<dbReference type="InterPro" id="IPR003764">
    <property type="entry name" value="GlcNAc_6-P_deAcase"/>
</dbReference>
<reference evidence="10" key="1">
    <citation type="submission" date="2016-10" db="EMBL/GenBank/DDBJ databases">
        <authorList>
            <person name="Varghese N."/>
            <person name="Submissions S."/>
        </authorList>
    </citation>
    <scope>NUCLEOTIDE SEQUENCE [LARGE SCALE GENOMIC DNA]</scope>
    <source>
        <strain evidence="10">DSM 22082</strain>
    </source>
</reference>
<dbReference type="GO" id="GO:0006046">
    <property type="term" value="P:N-acetylglucosamine catabolic process"/>
    <property type="evidence" value="ECO:0007669"/>
    <property type="project" value="TreeGrafter"/>
</dbReference>
<dbReference type="SUPFAM" id="SSF51556">
    <property type="entry name" value="Metallo-dependent hydrolases"/>
    <property type="match status" value="1"/>
</dbReference>
<dbReference type="EMBL" id="LT629739">
    <property type="protein sequence ID" value="SDS53942.1"/>
    <property type="molecule type" value="Genomic_DNA"/>
</dbReference>
<dbReference type="PANTHER" id="PTHR11113">
    <property type="entry name" value="N-ACETYLGLUCOSAMINE-6-PHOSPHATE DEACETYLASE"/>
    <property type="match status" value="1"/>
</dbReference>
<keyword evidence="4 5" id="KW-0119">Carbohydrate metabolism</keyword>
<feature type="binding site" evidence="8">
    <location>
        <position position="149"/>
    </location>
    <ligand>
        <name>Zn(2+)</name>
        <dbReference type="ChEBI" id="CHEBI:29105"/>
    </ligand>
</feature>
<organism evidence="10 11">
    <name type="scientific">Brevibacterium sandarakinum</name>
    <dbReference type="NCBI Taxonomy" id="629680"/>
    <lineage>
        <taxon>Bacteria</taxon>
        <taxon>Bacillati</taxon>
        <taxon>Actinomycetota</taxon>
        <taxon>Actinomycetes</taxon>
        <taxon>Micrococcales</taxon>
        <taxon>Brevibacteriaceae</taxon>
        <taxon>Brevibacterium</taxon>
    </lineage>
</organism>
<feature type="binding site" evidence="7">
    <location>
        <begin position="239"/>
        <end position="240"/>
    </location>
    <ligand>
        <name>substrate</name>
    </ligand>
</feature>
<feature type="binding site" evidence="7">
    <location>
        <position position="160"/>
    </location>
    <ligand>
        <name>substrate</name>
    </ligand>
</feature>
<feature type="domain" description="Amidohydrolase-related" evidence="9">
    <location>
        <begin position="74"/>
        <end position="370"/>
    </location>
</feature>
<accession>A0A1H1T150</accession>
<feature type="active site" description="Proton donor/acceptor" evidence="6">
    <location>
        <position position="293"/>
    </location>
</feature>
<evidence type="ECO:0000256" key="8">
    <source>
        <dbReference type="PIRSR" id="PIRSR038994-3"/>
    </source>
</evidence>
<dbReference type="Gene3D" id="3.20.20.140">
    <property type="entry name" value="Metal-dependent hydrolases"/>
    <property type="match status" value="1"/>
</dbReference>
<feature type="binding site" evidence="8">
    <location>
        <position position="236"/>
    </location>
    <ligand>
        <name>Zn(2+)</name>
        <dbReference type="ChEBI" id="CHEBI:29105"/>
    </ligand>
</feature>
<dbReference type="PANTHER" id="PTHR11113:SF14">
    <property type="entry name" value="N-ACETYLGLUCOSAMINE-6-PHOSPHATE DEACETYLASE"/>
    <property type="match status" value="1"/>
</dbReference>
<dbReference type="Proteomes" id="UP000199700">
    <property type="component" value="Chromosome"/>
</dbReference>
<evidence type="ECO:0000256" key="3">
    <source>
        <dbReference type="ARBA" id="ARBA00022801"/>
    </source>
</evidence>
<feature type="binding site" evidence="7">
    <location>
        <position position="247"/>
    </location>
    <ligand>
        <name>substrate</name>
    </ligand>
</feature>
<dbReference type="PIRSF" id="PIRSF038994">
    <property type="entry name" value="NagA"/>
    <property type="match status" value="1"/>
</dbReference>
<dbReference type="SUPFAM" id="SSF51338">
    <property type="entry name" value="Composite domain of metallo-dependent hydrolases"/>
    <property type="match status" value="1"/>
</dbReference>
<evidence type="ECO:0000256" key="4">
    <source>
        <dbReference type="ARBA" id="ARBA00023277"/>
    </source>
</evidence>
<comment type="cofactor">
    <cofactor evidence="8">
        <name>a divalent metal cation</name>
        <dbReference type="ChEBI" id="CHEBI:60240"/>
    </cofactor>
    <text evidence="8">Binds 1 divalent metal cation per subunit.</text>
</comment>
<sequence>MTTEYALVPEAAPADTIIHNAVVLDGNPADFTAELADDWLAEAGGTVIARGRGAGWQGLATSATVRIINAEGAYLTPAYVDIHCHGAGGSSAEDGEAGLGEVLGVHRRHGTRALALSFVSDTIEGLCDSLAAGAGLVRDNPNVLGLHAEGPFLSPDFKGAHAPEVLTAPTPEAVESILAAADGALAQITIAPELPGAFDAISRFASAGVSVAIGHTAAGYEEAARAFDAGASILTHTFNAMPGIHHRAPGPILAAVEAGHVTLELINDGVHVAPAPARMLANLTPGRIALITDAMAATGMADGRYMLGTLPVQVEDSVARLLNEDDTTGSIAGSTLTMDDAVMAAVAEVGMSPLEAVQAASLVPLRALGRIAADEHSLLGVGMPAEYLLLNADMSIQAENMAR</sequence>
<evidence type="ECO:0000313" key="10">
    <source>
        <dbReference type="EMBL" id="SDS53942.1"/>
    </source>
</evidence>
<feature type="binding site" evidence="7">
    <location>
        <begin position="331"/>
        <end position="333"/>
    </location>
    <ligand>
        <name>substrate</name>
    </ligand>
</feature>
<proteinExistence type="inferred from homology"/>
<dbReference type="InterPro" id="IPR032466">
    <property type="entry name" value="Metal_Hydrolase"/>
</dbReference>
<name>A0A1H1T150_BRESA</name>
<feature type="binding site" evidence="8">
    <location>
        <position position="215"/>
    </location>
    <ligand>
        <name>Zn(2+)</name>
        <dbReference type="ChEBI" id="CHEBI:29105"/>
    </ligand>
</feature>
<evidence type="ECO:0000256" key="6">
    <source>
        <dbReference type="PIRSR" id="PIRSR038994-1"/>
    </source>
</evidence>
<dbReference type="InterPro" id="IPR006680">
    <property type="entry name" value="Amidohydro-rel"/>
</dbReference>
<dbReference type="Gene3D" id="2.30.40.10">
    <property type="entry name" value="Urease, subunit C, domain 1"/>
    <property type="match status" value="1"/>
</dbReference>
<evidence type="ECO:0000256" key="2">
    <source>
        <dbReference type="ARBA" id="ARBA00022723"/>
    </source>
</evidence>
<evidence type="ECO:0000256" key="1">
    <source>
        <dbReference type="ARBA" id="ARBA00010716"/>
    </source>
</evidence>
<evidence type="ECO:0000256" key="7">
    <source>
        <dbReference type="PIRSR" id="PIRSR038994-2"/>
    </source>
</evidence>
<dbReference type="GO" id="GO:0008448">
    <property type="term" value="F:N-acetylglucosamine-6-phosphate deacetylase activity"/>
    <property type="evidence" value="ECO:0007669"/>
    <property type="project" value="InterPro"/>
</dbReference>
<dbReference type="InterPro" id="IPR011059">
    <property type="entry name" value="Metal-dep_hydrolase_composite"/>
</dbReference>
<evidence type="ECO:0000256" key="5">
    <source>
        <dbReference type="PIRNR" id="PIRNR038994"/>
    </source>
</evidence>
<evidence type="ECO:0000313" key="11">
    <source>
        <dbReference type="Proteomes" id="UP000199700"/>
    </source>
</evidence>
<gene>
    <name evidence="10" type="ORF">SAMN04489751_2243</name>
</gene>
<evidence type="ECO:0000259" key="9">
    <source>
        <dbReference type="Pfam" id="PF01979"/>
    </source>
</evidence>
<dbReference type="AlphaFoldDB" id="A0A1H1T150"/>
<dbReference type="STRING" id="629680.SAMN04489751_2243"/>
<feature type="binding site" evidence="7">
    <location>
        <position position="271"/>
    </location>
    <ligand>
        <name>substrate</name>
    </ligand>
</feature>